<dbReference type="Proteomes" id="UP000471640">
    <property type="component" value="Unassembled WGS sequence"/>
</dbReference>
<evidence type="ECO:0000256" key="4">
    <source>
        <dbReference type="ARBA" id="ARBA00022475"/>
    </source>
</evidence>
<dbReference type="EC" id="2.7.13.3" evidence="3"/>
<comment type="caution">
    <text evidence="15">The sequence shown here is derived from an EMBL/GenBank/DDBJ whole genome shotgun (WGS) entry which is preliminary data.</text>
</comment>
<dbReference type="SUPFAM" id="SSF47384">
    <property type="entry name" value="Homodimeric domain of signal transducing histidine kinase"/>
    <property type="match status" value="1"/>
</dbReference>
<dbReference type="GO" id="GO:0000155">
    <property type="term" value="F:phosphorelay sensor kinase activity"/>
    <property type="evidence" value="ECO:0007669"/>
    <property type="project" value="InterPro"/>
</dbReference>
<dbReference type="InterPro" id="IPR029151">
    <property type="entry name" value="Sensor-like_sf"/>
</dbReference>
<evidence type="ECO:0000256" key="11">
    <source>
        <dbReference type="ARBA" id="ARBA00023136"/>
    </source>
</evidence>
<dbReference type="Pfam" id="PF02518">
    <property type="entry name" value="HATPase_c"/>
    <property type="match status" value="1"/>
</dbReference>
<keyword evidence="11 12" id="KW-0472">Membrane</keyword>
<dbReference type="PANTHER" id="PTHR45436">
    <property type="entry name" value="SENSOR HISTIDINE KINASE YKOH"/>
    <property type="match status" value="1"/>
</dbReference>
<evidence type="ECO:0000256" key="7">
    <source>
        <dbReference type="ARBA" id="ARBA00022692"/>
    </source>
</evidence>
<evidence type="ECO:0000256" key="9">
    <source>
        <dbReference type="ARBA" id="ARBA00022989"/>
    </source>
</evidence>
<dbReference type="SMART" id="SM00304">
    <property type="entry name" value="HAMP"/>
    <property type="match status" value="1"/>
</dbReference>
<evidence type="ECO:0000259" key="13">
    <source>
        <dbReference type="PROSITE" id="PS50109"/>
    </source>
</evidence>
<dbReference type="InterPro" id="IPR003661">
    <property type="entry name" value="HisK_dim/P_dom"/>
</dbReference>
<evidence type="ECO:0000256" key="3">
    <source>
        <dbReference type="ARBA" id="ARBA00012438"/>
    </source>
</evidence>
<dbReference type="Gene3D" id="1.10.287.130">
    <property type="match status" value="1"/>
</dbReference>
<comment type="subcellular location">
    <subcellularLocation>
        <location evidence="2">Cell membrane</location>
        <topology evidence="2">Multi-pass membrane protein</topology>
    </subcellularLocation>
</comment>
<keyword evidence="16" id="KW-1185">Reference proteome</keyword>
<keyword evidence="4" id="KW-1003">Cell membrane</keyword>
<dbReference type="PANTHER" id="PTHR45436:SF10">
    <property type="entry name" value="HISTIDINE KINASE"/>
    <property type="match status" value="1"/>
</dbReference>
<keyword evidence="6 15" id="KW-0808">Transferase</keyword>
<comment type="catalytic activity">
    <reaction evidence="1">
        <text>ATP + protein L-histidine = ADP + protein N-phospho-L-histidine.</text>
        <dbReference type="EC" id="2.7.13.3"/>
    </reaction>
</comment>
<dbReference type="InterPro" id="IPR003660">
    <property type="entry name" value="HAMP_dom"/>
</dbReference>
<evidence type="ECO:0000259" key="14">
    <source>
        <dbReference type="PROSITE" id="PS50885"/>
    </source>
</evidence>
<evidence type="ECO:0000313" key="15">
    <source>
        <dbReference type="EMBL" id="NEX20274.1"/>
    </source>
</evidence>
<dbReference type="NCBIfam" id="NF008312">
    <property type="entry name" value="PRK11100.1"/>
    <property type="match status" value="1"/>
</dbReference>
<feature type="domain" description="Histidine kinase" evidence="13">
    <location>
        <begin position="266"/>
        <end position="489"/>
    </location>
</feature>
<dbReference type="PRINTS" id="PR00344">
    <property type="entry name" value="BCTRLSENSOR"/>
</dbReference>
<feature type="transmembrane region" description="Helical" evidence="12">
    <location>
        <begin position="6"/>
        <end position="27"/>
    </location>
</feature>
<name>A0A6P1DX39_9GAMM</name>
<evidence type="ECO:0000256" key="10">
    <source>
        <dbReference type="ARBA" id="ARBA00023012"/>
    </source>
</evidence>
<gene>
    <name evidence="15" type="primary">creC</name>
    <name evidence="15" type="ORF">G3480_08090</name>
</gene>
<keyword evidence="7 12" id="KW-0812">Transmembrane</keyword>
<dbReference type="GO" id="GO:0005886">
    <property type="term" value="C:plasma membrane"/>
    <property type="evidence" value="ECO:0007669"/>
    <property type="project" value="UniProtKB-SubCell"/>
</dbReference>
<accession>A0A6P1DX39</accession>
<dbReference type="SUPFAM" id="SSF55874">
    <property type="entry name" value="ATPase domain of HSP90 chaperone/DNA topoisomerase II/histidine kinase"/>
    <property type="match status" value="1"/>
</dbReference>
<dbReference type="InterPro" id="IPR004358">
    <property type="entry name" value="Sig_transdc_His_kin-like_C"/>
</dbReference>
<dbReference type="AlphaFoldDB" id="A0A6P1DX39"/>
<feature type="transmembrane region" description="Helical" evidence="12">
    <location>
        <begin position="193"/>
        <end position="210"/>
    </location>
</feature>
<dbReference type="InterPro" id="IPR036097">
    <property type="entry name" value="HisK_dim/P_sf"/>
</dbReference>
<reference evidence="16" key="1">
    <citation type="journal article" date="2020" name="Microbiol. Resour. Announc.">
        <title>Draft Genome Sequences of Thiorhodococcus mannitoliphagus and Thiorhodococcus minor, Purple Sulfur Photosynthetic Bacteria in the Gammaproteobacterial Family Chromatiaceae.</title>
        <authorList>
            <person name="Aviles F.A."/>
            <person name="Meyer T.E."/>
            <person name="Kyndt J.A."/>
        </authorList>
    </citation>
    <scope>NUCLEOTIDE SEQUENCE [LARGE SCALE GENOMIC DNA]</scope>
    <source>
        <strain evidence="16">DSM 18266</strain>
    </source>
</reference>
<dbReference type="Gene3D" id="3.30.565.10">
    <property type="entry name" value="Histidine kinase-like ATPase, C-terminal domain"/>
    <property type="match status" value="1"/>
</dbReference>
<dbReference type="CDD" id="cd18773">
    <property type="entry name" value="PDC1_HK_sensor"/>
    <property type="match status" value="1"/>
</dbReference>
<proteinExistence type="predicted"/>
<evidence type="ECO:0000256" key="1">
    <source>
        <dbReference type="ARBA" id="ARBA00000085"/>
    </source>
</evidence>
<dbReference type="InterPro" id="IPR050428">
    <property type="entry name" value="TCS_sensor_his_kinase"/>
</dbReference>
<keyword evidence="8 15" id="KW-0418">Kinase</keyword>
<dbReference type="CDD" id="cd00082">
    <property type="entry name" value="HisKA"/>
    <property type="match status" value="1"/>
</dbReference>
<reference evidence="15 16" key="2">
    <citation type="submission" date="2020-02" db="EMBL/GenBank/DDBJ databases">
        <title>Genome sequences of Thiorhodococcus mannitoliphagus and Thiorhodococcus minor, purple sulfur photosynthetic bacteria in the gammaproteobacterial family, Chromatiaceae.</title>
        <authorList>
            <person name="Aviles F.A."/>
            <person name="Meyer T.E."/>
            <person name="Kyndt J.A."/>
        </authorList>
    </citation>
    <scope>NUCLEOTIDE SEQUENCE [LARGE SCALE GENOMIC DNA]</scope>
    <source>
        <strain evidence="15 16">DSM 18266</strain>
    </source>
</reference>
<dbReference type="Gene3D" id="3.30.450.20">
    <property type="entry name" value="PAS domain"/>
    <property type="match status" value="1"/>
</dbReference>
<keyword evidence="5" id="KW-0597">Phosphoprotein</keyword>
<dbReference type="InterPro" id="IPR005467">
    <property type="entry name" value="His_kinase_dom"/>
</dbReference>
<keyword evidence="10" id="KW-0902">Two-component regulatory system</keyword>
<feature type="domain" description="HAMP" evidence="14">
    <location>
        <begin position="208"/>
        <end position="259"/>
    </location>
</feature>
<sequence>MRISLQVAAGYFLIVGLAAWFVLDVFVEEVKPGVRDTMEDTLIDSANLIAELVAPALTGPPEPRAAAGARIAAALGRYRGRTVDARIWGHSKRSLDLRIFVTDADGRVIYSTEPDQIGRDYSRWNDVYLTLTGRYGARSTRMRPDDDTSSVMHVAAPILDAERILGVVSVAKPGNSVAPIVEGSKAKIRERGMVLLAIAALIGGLFTWHLTRAIGRLRRYALAVTAGRRGTPPLSKARELADLADALGEMRERLEGKQYVERYLHTLTHELKSPLAAIRGAAELLGEADMPPAERVRFLDNIREQSDRLAQVAERLLELARVEQQQTLADSERIDLTTLIRSTAEAAAPLAAQRGIRLQVDADGPHEVQGDAFLLGRALANLLDNALGFSPDAGLVVFALRALDPEDRRGAPALVEVCIDDQGPGIPDYAADKLFERFFSLPCPGASRKGTGLGLSFVREVAELHGGSIELENRAPTGARARLRLPTLMS</sequence>
<dbReference type="RefSeq" id="WP_164653375.1">
    <property type="nucleotide sequence ID" value="NZ_JAAIJR010000024.1"/>
</dbReference>
<organism evidence="15 16">
    <name type="scientific">Thiorhodococcus mannitoliphagus</name>
    <dbReference type="NCBI Taxonomy" id="329406"/>
    <lineage>
        <taxon>Bacteria</taxon>
        <taxon>Pseudomonadati</taxon>
        <taxon>Pseudomonadota</taxon>
        <taxon>Gammaproteobacteria</taxon>
        <taxon>Chromatiales</taxon>
        <taxon>Chromatiaceae</taxon>
        <taxon>Thiorhodococcus</taxon>
    </lineage>
</organism>
<evidence type="ECO:0000256" key="2">
    <source>
        <dbReference type="ARBA" id="ARBA00004651"/>
    </source>
</evidence>
<dbReference type="SMART" id="SM00387">
    <property type="entry name" value="HATPase_c"/>
    <property type="match status" value="1"/>
</dbReference>
<keyword evidence="9 12" id="KW-1133">Transmembrane helix</keyword>
<evidence type="ECO:0000313" key="16">
    <source>
        <dbReference type="Proteomes" id="UP000471640"/>
    </source>
</evidence>
<dbReference type="SUPFAM" id="SSF103190">
    <property type="entry name" value="Sensory domain-like"/>
    <property type="match status" value="1"/>
</dbReference>
<protein>
    <recommendedName>
        <fullName evidence="3">histidine kinase</fullName>
        <ecNumber evidence="3">2.7.13.3</ecNumber>
    </recommendedName>
</protein>
<evidence type="ECO:0000256" key="12">
    <source>
        <dbReference type="SAM" id="Phobius"/>
    </source>
</evidence>
<dbReference type="InterPro" id="IPR003594">
    <property type="entry name" value="HATPase_dom"/>
</dbReference>
<dbReference type="Pfam" id="PF00672">
    <property type="entry name" value="HAMP"/>
    <property type="match status" value="1"/>
</dbReference>
<dbReference type="InterPro" id="IPR036890">
    <property type="entry name" value="HATPase_C_sf"/>
</dbReference>
<dbReference type="PROSITE" id="PS50109">
    <property type="entry name" value="HIS_KIN"/>
    <property type="match status" value="1"/>
</dbReference>
<dbReference type="Pfam" id="PF00512">
    <property type="entry name" value="HisKA"/>
    <property type="match status" value="1"/>
</dbReference>
<evidence type="ECO:0000256" key="6">
    <source>
        <dbReference type="ARBA" id="ARBA00022679"/>
    </source>
</evidence>
<evidence type="ECO:0000256" key="8">
    <source>
        <dbReference type="ARBA" id="ARBA00022777"/>
    </source>
</evidence>
<dbReference type="SMART" id="SM00388">
    <property type="entry name" value="HisKA"/>
    <property type="match status" value="1"/>
</dbReference>
<dbReference type="PROSITE" id="PS50885">
    <property type="entry name" value="HAMP"/>
    <property type="match status" value="1"/>
</dbReference>
<dbReference type="EMBL" id="JAAIJR010000024">
    <property type="protein sequence ID" value="NEX20274.1"/>
    <property type="molecule type" value="Genomic_DNA"/>
</dbReference>
<evidence type="ECO:0000256" key="5">
    <source>
        <dbReference type="ARBA" id="ARBA00022553"/>
    </source>
</evidence>